<dbReference type="Pfam" id="PF07645">
    <property type="entry name" value="EGF_CA"/>
    <property type="match status" value="2"/>
</dbReference>
<dbReference type="PROSITE" id="PS01187">
    <property type="entry name" value="EGF_CA"/>
    <property type="match status" value="2"/>
</dbReference>
<evidence type="ECO:0000313" key="6">
    <source>
        <dbReference type="EnsemblMetazoa" id="CLYHEMP009263.1"/>
    </source>
</evidence>
<dbReference type="SUPFAM" id="SSF57196">
    <property type="entry name" value="EGF/Laminin"/>
    <property type="match status" value="2"/>
</dbReference>
<name>A0A7M5VEZ3_9CNID</name>
<dbReference type="InterPro" id="IPR000742">
    <property type="entry name" value="EGF"/>
</dbReference>
<evidence type="ECO:0000313" key="7">
    <source>
        <dbReference type="Proteomes" id="UP000594262"/>
    </source>
</evidence>
<dbReference type="PROSITE" id="PS50026">
    <property type="entry name" value="EGF_3"/>
    <property type="match status" value="1"/>
</dbReference>
<dbReference type="InterPro" id="IPR049883">
    <property type="entry name" value="NOTCH1_EGF-like"/>
</dbReference>
<organism evidence="6 7">
    <name type="scientific">Clytia hemisphaerica</name>
    <dbReference type="NCBI Taxonomy" id="252671"/>
    <lineage>
        <taxon>Eukaryota</taxon>
        <taxon>Metazoa</taxon>
        <taxon>Cnidaria</taxon>
        <taxon>Hydrozoa</taxon>
        <taxon>Hydroidolina</taxon>
        <taxon>Leptothecata</taxon>
        <taxon>Obeliida</taxon>
        <taxon>Clytiidae</taxon>
        <taxon>Clytia</taxon>
    </lineage>
</organism>
<dbReference type="SMART" id="SM00179">
    <property type="entry name" value="EGF_CA"/>
    <property type="match status" value="3"/>
</dbReference>
<dbReference type="InterPro" id="IPR018097">
    <property type="entry name" value="EGF_Ca-bd_CS"/>
</dbReference>
<dbReference type="GO" id="GO:0016020">
    <property type="term" value="C:membrane"/>
    <property type="evidence" value="ECO:0007669"/>
    <property type="project" value="InterPro"/>
</dbReference>
<dbReference type="AlphaFoldDB" id="A0A7M5VEZ3"/>
<keyword evidence="2" id="KW-0677">Repeat</keyword>
<evidence type="ECO:0000256" key="1">
    <source>
        <dbReference type="ARBA" id="ARBA00022536"/>
    </source>
</evidence>
<reference evidence="6" key="1">
    <citation type="submission" date="2021-01" db="UniProtKB">
        <authorList>
            <consortium name="EnsemblMetazoa"/>
        </authorList>
    </citation>
    <scope>IDENTIFICATION</scope>
</reference>
<dbReference type="InterPro" id="IPR050751">
    <property type="entry name" value="ECM_structural_protein"/>
</dbReference>
<dbReference type="PANTHER" id="PTHR24034:SF204">
    <property type="entry name" value="ADHESION G PROTEIN-COUPLED RECEPTOR E1"/>
    <property type="match status" value="1"/>
</dbReference>
<dbReference type="SMART" id="SM00181">
    <property type="entry name" value="EGF"/>
    <property type="match status" value="3"/>
</dbReference>
<dbReference type="PROSITE" id="PS01186">
    <property type="entry name" value="EGF_2"/>
    <property type="match status" value="1"/>
</dbReference>
<dbReference type="Gene3D" id="2.10.25.10">
    <property type="entry name" value="Laminin"/>
    <property type="match status" value="3"/>
</dbReference>
<dbReference type="PROSITE" id="PS00010">
    <property type="entry name" value="ASX_HYDROXYL"/>
    <property type="match status" value="1"/>
</dbReference>
<dbReference type="InterPro" id="IPR001881">
    <property type="entry name" value="EGF-like_Ca-bd_dom"/>
</dbReference>
<dbReference type="Pfam" id="PF06247">
    <property type="entry name" value="Plasmod_Pvs28"/>
    <property type="match status" value="1"/>
</dbReference>
<dbReference type="OrthoDB" id="5981070at2759"/>
<evidence type="ECO:0000256" key="4">
    <source>
        <dbReference type="PROSITE-ProRule" id="PRU00076"/>
    </source>
</evidence>
<protein>
    <recommendedName>
        <fullName evidence="5">EGF-like domain-containing protein</fullName>
    </recommendedName>
</protein>
<evidence type="ECO:0000256" key="3">
    <source>
        <dbReference type="ARBA" id="ARBA00023157"/>
    </source>
</evidence>
<proteinExistence type="predicted"/>
<dbReference type="InterPro" id="IPR010423">
    <property type="entry name" value="Pvs25/Psv28_EGF"/>
</dbReference>
<comment type="caution">
    <text evidence="4">Lacks conserved residue(s) required for the propagation of feature annotation.</text>
</comment>
<keyword evidence="3" id="KW-1015">Disulfide bond</keyword>
<evidence type="ECO:0000256" key="2">
    <source>
        <dbReference type="ARBA" id="ARBA00022737"/>
    </source>
</evidence>
<dbReference type="PANTHER" id="PTHR24034">
    <property type="entry name" value="EGF-LIKE DOMAIN-CONTAINING PROTEIN"/>
    <property type="match status" value="1"/>
</dbReference>
<keyword evidence="1 4" id="KW-0245">EGF-like domain</keyword>
<sequence>DINECANSPYPCLSTQRCTNIQGSYQCLSAVCTANPNTCNDANAQCISTSQGSGYTCNCNTNLFTQSNGNQNNAVCTDINECLLPVNLYCGSSQVCLNSIGGFTCQAEQCNSERCGLNKLCTNINVQPGYACSCAPGFVTSLQNSNNCVLPCDNNPCQANSACTNNGNSFTCTCNSGFKLVNNVCVGKSLLHNENK</sequence>
<dbReference type="EnsemblMetazoa" id="CLYHEMT009263.1">
    <property type="protein sequence ID" value="CLYHEMP009263.1"/>
    <property type="gene ID" value="CLYHEMG009263"/>
</dbReference>
<keyword evidence="7" id="KW-1185">Reference proteome</keyword>
<accession>A0A7M5VEZ3</accession>
<feature type="domain" description="EGF-like" evidence="5">
    <location>
        <begin position="149"/>
        <end position="186"/>
    </location>
</feature>
<dbReference type="GO" id="GO:0005509">
    <property type="term" value="F:calcium ion binding"/>
    <property type="evidence" value="ECO:0007669"/>
    <property type="project" value="InterPro"/>
</dbReference>
<dbReference type="InterPro" id="IPR000152">
    <property type="entry name" value="EGF-type_Asp/Asn_hydroxyl_site"/>
</dbReference>
<dbReference type="Proteomes" id="UP000594262">
    <property type="component" value="Unplaced"/>
</dbReference>
<dbReference type="GO" id="GO:0009986">
    <property type="term" value="C:cell surface"/>
    <property type="evidence" value="ECO:0007669"/>
    <property type="project" value="InterPro"/>
</dbReference>
<evidence type="ECO:0000259" key="5">
    <source>
        <dbReference type="PROSITE" id="PS50026"/>
    </source>
</evidence>